<dbReference type="InterPro" id="IPR036249">
    <property type="entry name" value="Thioredoxin-like_sf"/>
</dbReference>
<evidence type="ECO:0000256" key="2">
    <source>
        <dbReference type="PROSITE-ProRule" id="PRU01282"/>
    </source>
</evidence>
<protein>
    <recommendedName>
        <fullName evidence="5">Arsenate reductase</fullName>
    </recommendedName>
</protein>
<evidence type="ECO:0008006" key="5">
    <source>
        <dbReference type="Google" id="ProtNLM"/>
    </source>
</evidence>
<dbReference type="PANTHER" id="PTHR30041">
    <property type="entry name" value="ARSENATE REDUCTASE"/>
    <property type="match status" value="1"/>
</dbReference>
<dbReference type="PROSITE" id="PS51353">
    <property type="entry name" value="ARSC"/>
    <property type="match status" value="1"/>
</dbReference>
<name>A0A9D7SW88_9BACT</name>
<dbReference type="EMBL" id="JADKGY010000029">
    <property type="protein sequence ID" value="MBK9984257.1"/>
    <property type="molecule type" value="Genomic_DNA"/>
</dbReference>
<dbReference type="Proteomes" id="UP000808337">
    <property type="component" value="Unassembled WGS sequence"/>
</dbReference>
<comment type="similarity">
    <text evidence="1 2">Belongs to the ArsC family.</text>
</comment>
<gene>
    <name evidence="3" type="ORF">IPP15_18110</name>
</gene>
<organism evidence="3 4">
    <name type="scientific">Candidatus Opimibacter skivensis</name>
    <dbReference type="NCBI Taxonomy" id="2982028"/>
    <lineage>
        <taxon>Bacteria</taxon>
        <taxon>Pseudomonadati</taxon>
        <taxon>Bacteroidota</taxon>
        <taxon>Saprospiria</taxon>
        <taxon>Saprospirales</taxon>
        <taxon>Saprospiraceae</taxon>
        <taxon>Candidatus Opimibacter</taxon>
    </lineage>
</organism>
<evidence type="ECO:0000313" key="4">
    <source>
        <dbReference type="Proteomes" id="UP000808337"/>
    </source>
</evidence>
<evidence type="ECO:0000313" key="3">
    <source>
        <dbReference type="EMBL" id="MBK9984257.1"/>
    </source>
</evidence>
<dbReference type="Gene3D" id="3.40.30.10">
    <property type="entry name" value="Glutaredoxin"/>
    <property type="match status" value="1"/>
</dbReference>
<dbReference type="Pfam" id="PF03960">
    <property type="entry name" value="ArsC"/>
    <property type="match status" value="1"/>
</dbReference>
<proteinExistence type="inferred from homology"/>
<dbReference type="PANTHER" id="PTHR30041:SF8">
    <property type="entry name" value="PROTEIN YFFB"/>
    <property type="match status" value="1"/>
</dbReference>
<evidence type="ECO:0000256" key="1">
    <source>
        <dbReference type="ARBA" id="ARBA00007198"/>
    </source>
</evidence>
<dbReference type="SUPFAM" id="SSF52833">
    <property type="entry name" value="Thioredoxin-like"/>
    <property type="match status" value="1"/>
</dbReference>
<sequence>MKKIYHLGTCDKCREIIKKLGGLNDFEKHEIKTAPIDEDELDHLKTLVGSYEALFSKRAQLYHEMKLKHDDLQEHDYRKYLLKEYTFLKRPVIVVDDQVFVGNEKWTVEAAVRTILGQGD</sequence>
<accession>A0A9D7SW88</accession>
<reference evidence="3 4" key="1">
    <citation type="submission" date="2020-10" db="EMBL/GenBank/DDBJ databases">
        <title>Connecting structure to function with the recovery of over 1000 high-quality activated sludge metagenome-assembled genomes encoding full-length rRNA genes using long-read sequencing.</title>
        <authorList>
            <person name="Singleton C.M."/>
            <person name="Petriglieri F."/>
            <person name="Kristensen J.M."/>
            <person name="Kirkegaard R.H."/>
            <person name="Michaelsen T.Y."/>
            <person name="Andersen M.H."/>
            <person name="Karst S.M."/>
            <person name="Dueholm M.S."/>
            <person name="Nielsen P.H."/>
            <person name="Albertsen M."/>
        </authorList>
    </citation>
    <scope>NUCLEOTIDE SEQUENCE [LARGE SCALE GENOMIC DNA]</scope>
    <source>
        <strain evidence="3">Ribe_18-Q3-R11-54_MAXAC.273</strain>
    </source>
</reference>
<comment type="caution">
    <text evidence="3">The sequence shown here is derived from an EMBL/GenBank/DDBJ whole genome shotgun (WGS) entry which is preliminary data.</text>
</comment>
<dbReference type="InterPro" id="IPR006660">
    <property type="entry name" value="Arsenate_reductase-like"/>
</dbReference>
<dbReference type="AlphaFoldDB" id="A0A9D7SW88"/>